<evidence type="ECO:0000313" key="4">
    <source>
        <dbReference type="WBParaSite" id="HPBE_0000285301-mRNA-1"/>
    </source>
</evidence>
<evidence type="ECO:0000256" key="1">
    <source>
        <dbReference type="SAM" id="MobiDB-lite"/>
    </source>
</evidence>
<evidence type="ECO:0000313" key="3">
    <source>
        <dbReference type="Proteomes" id="UP000050761"/>
    </source>
</evidence>
<keyword evidence="3" id="KW-1185">Reference proteome</keyword>
<dbReference type="WBParaSite" id="HPBE_0000285301-mRNA-1">
    <property type="protein sequence ID" value="HPBE_0000285301-mRNA-1"/>
    <property type="gene ID" value="HPBE_0000285301"/>
</dbReference>
<name>A0A183F9L1_HELPZ</name>
<accession>A0A183F9L1</accession>
<dbReference type="EMBL" id="UZAH01005208">
    <property type="protein sequence ID" value="VDO28808.1"/>
    <property type="molecule type" value="Genomic_DNA"/>
</dbReference>
<organism evidence="3 4">
    <name type="scientific">Heligmosomoides polygyrus</name>
    <name type="common">Parasitic roundworm</name>
    <dbReference type="NCBI Taxonomy" id="6339"/>
    <lineage>
        <taxon>Eukaryota</taxon>
        <taxon>Metazoa</taxon>
        <taxon>Ecdysozoa</taxon>
        <taxon>Nematoda</taxon>
        <taxon>Chromadorea</taxon>
        <taxon>Rhabditida</taxon>
        <taxon>Rhabditina</taxon>
        <taxon>Rhabditomorpha</taxon>
        <taxon>Strongyloidea</taxon>
        <taxon>Heligmosomidae</taxon>
        <taxon>Heligmosomoides</taxon>
    </lineage>
</organism>
<dbReference type="AlphaFoldDB" id="A0A183F9L1"/>
<dbReference type="Proteomes" id="UP000050761">
    <property type="component" value="Unassembled WGS sequence"/>
</dbReference>
<proteinExistence type="predicted"/>
<accession>A0A3P7XG66</accession>
<feature type="region of interest" description="Disordered" evidence="1">
    <location>
        <begin position="1"/>
        <end position="21"/>
    </location>
</feature>
<evidence type="ECO:0000313" key="2">
    <source>
        <dbReference type="EMBL" id="VDO28808.1"/>
    </source>
</evidence>
<reference evidence="4" key="2">
    <citation type="submission" date="2019-09" db="UniProtKB">
        <authorList>
            <consortium name="WormBaseParasite"/>
        </authorList>
    </citation>
    <scope>IDENTIFICATION</scope>
</reference>
<gene>
    <name evidence="2" type="ORF">HPBE_LOCUS2853</name>
</gene>
<reference evidence="2 3" key="1">
    <citation type="submission" date="2018-11" db="EMBL/GenBank/DDBJ databases">
        <authorList>
            <consortium name="Pathogen Informatics"/>
        </authorList>
    </citation>
    <scope>NUCLEOTIDE SEQUENCE [LARGE SCALE GENOMIC DNA]</scope>
</reference>
<sequence>MPNPSLQVEDDAVEELRDRGRESTVQFSKDVLSRNVLSEQSFEDRFSFDRVERFLQVDERKALRQLLLSQFFDELRTRKDFSKNEAN</sequence>
<protein>
    <submittedName>
        <fullName evidence="4">CopG family transcriptional regulator</fullName>
    </submittedName>
</protein>